<gene>
    <name evidence="2" type="ORF">BDK51DRAFT_49934</name>
</gene>
<feature type="region of interest" description="Disordered" evidence="1">
    <location>
        <begin position="67"/>
        <end position="93"/>
    </location>
</feature>
<feature type="compositionally biased region" description="Acidic residues" evidence="1">
    <location>
        <begin position="74"/>
        <end position="85"/>
    </location>
</feature>
<proteinExistence type="predicted"/>
<dbReference type="Proteomes" id="UP000269721">
    <property type="component" value="Unassembled WGS sequence"/>
</dbReference>
<reference evidence="3" key="1">
    <citation type="journal article" date="2018" name="Nat. Microbiol.">
        <title>Leveraging single-cell genomics to expand the fungal tree of life.</title>
        <authorList>
            <person name="Ahrendt S.R."/>
            <person name="Quandt C.A."/>
            <person name="Ciobanu D."/>
            <person name="Clum A."/>
            <person name="Salamov A."/>
            <person name="Andreopoulos B."/>
            <person name="Cheng J.F."/>
            <person name="Woyke T."/>
            <person name="Pelin A."/>
            <person name="Henrissat B."/>
            <person name="Reynolds N.K."/>
            <person name="Benny G.L."/>
            <person name="Smith M.E."/>
            <person name="James T.Y."/>
            <person name="Grigoriev I.V."/>
        </authorList>
    </citation>
    <scope>NUCLEOTIDE SEQUENCE [LARGE SCALE GENOMIC DNA]</scope>
</reference>
<dbReference type="AlphaFoldDB" id="A0A4P9W5A4"/>
<evidence type="ECO:0000313" key="3">
    <source>
        <dbReference type="Proteomes" id="UP000269721"/>
    </source>
</evidence>
<protein>
    <submittedName>
        <fullName evidence="2">Uncharacterized protein</fullName>
    </submittedName>
</protein>
<sequence length="93" mass="9913">MTSFSAAKLLVNLSLALIFGDVSLGTIQELRYLPLTREMLLEQRQDLFLVGAAAAVLAARASVLADGRGRDEGDGTDEDEYADEAGEVHGGLF</sequence>
<keyword evidence="3" id="KW-1185">Reference proteome</keyword>
<dbReference type="EMBL" id="KZ998495">
    <property type="protein sequence ID" value="RKO86078.1"/>
    <property type="molecule type" value="Genomic_DNA"/>
</dbReference>
<accession>A0A4P9W5A4</accession>
<organism evidence="2 3">
    <name type="scientific">Blyttiomyces helicus</name>
    <dbReference type="NCBI Taxonomy" id="388810"/>
    <lineage>
        <taxon>Eukaryota</taxon>
        <taxon>Fungi</taxon>
        <taxon>Fungi incertae sedis</taxon>
        <taxon>Chytridiomycota</taxon>
        <taxon>Chytridiomycota incertae sedis</taxon>
        <taxon>Chytridiomycetes</taxon>
        <taxon>Chytridiomycetes incertae sedis</taxon>
        <taxon>Blyttiomyces</taxon>
    </lineage>
</organism>
<name>A0A4P9W5A4_9FUNG</name>
<evidence type="ECO:0000256" key="1">
    <source>
        <dbReference type="SAM" id="MobiDB-lite"/>
    </source>
</evidence>
<evidence type="ECO:0000313" key="2">
    <source>
        <dbReference type="EMBL" id="RKO86078.1"/>
    </source>
</evidence>